<dbReference type="EMBL" id="JAFCNB010000005">
    <property type="protein sequence ID" value="MBP2704353.1"/>
    <property type="molecule type" value="Genomic_DNA"/>
</dbReference>
<evidence type="ECO:0000313" key="3">
    <source>
        <dbReference type="Proteomes" id="UP000674234"/>
    </source>
</evidence>
<evidence type="ECO:0000256" key="1">
    <source>
        <dbReference type="SAM" id="MobiDB-lite"/>
    </source>
</evidence>
<accession>A0A941AJM4</accession>
<organism evidence="2 3">
    <name type="scientific">Microbispora oryzae</name>
    <dbReference type="NCBI Taxonomy" id="2806554"/>
    <lineage>
        <taxon>Bacteria</taxon>
        <taxon>Bacillati</taxon>
        <taxon>Actinomycetota</taxon>
        <taxon>Actinomycetes</taxon>
        <taxon>Streptosporangiales</taxon>
        <taxon>Streptosporangiaceae</taxon>
        <taxon>Microbispora</taxon>
    </lineage>
</organism>
<keyword evidence="3" id="KW-1185">Reference proteome</keyword>
<dbReference type="Proteomes" id="UP000674234">
    <property type="component" value="Unassembled WGS sequence"/>
</dbReference>
<evidence type="ECO:0000313" key="2">
    <source>
        <dbReference type="EMBL" id="MBP2704353.1"/>
    </source>
</evidence>
<reference evidence="2" key="1">
    <citation type="submission" date="2021-02" db="EMBL/GenBank/DDBJ databases">
        <title>Draft genome sequence of Microbispora sp. RL4-1S isolated from rice leaves in Thailand.</title>
        <authorList>
            <person name="Muangham S."/>
            <person name="Duangmal K."/>
        </authorList>
    </citation>
    <scope>NUCLEOTIDE SEQUENCE</scope>
    <source>
        <strain evidence="2">RL4-1S</strain>
    </source>
</reference>
<gene>
    <name evidence="2" type="ORF">JOL79_11070</name>
</gene>
<sequence length="181" mass="19625">MVASPPDTAIDRLLQEAQRECPGWRLWRSDVGRFWATREQRFPPAAEAAGAERTVDADTLDELAQVVAEQDAQAARASPPHAPGDQPAPAHAALPRGDGTAGALTGVVITRQTRQLAALEQTYPAWQIRETGGQVRWWATRRRPPTLAEIAAGVVTTLARSTPEQLADAMAAQDEIAHRVR</sequence>
<name>A0A941AJM4_9ACTN</name>
<protein>
    <submittedName>
        <fullName evidence="2">Uncharacterized protein</fullName>
    </submittedName>
</protein>
<proteinExistence type="predicted"/>
<dbReference type="AlphaFoldDB" id="A0A941AJM4"/>
<comment type="caution">
    <text evidence="2">The sequence shown here is derived from an EMBL/GenBank/DDBJ whole genome shotgun (WGS) entry which is preliminary data.</text>
</comment>
<dbReference type="RefSeq" id="WP_230984635.1">
    <property type="nucleotide sequence ID" value="NZ_JAFCNB010000005.1"/>
</dbReference>
<feature type="region of interest" description="Disordered" evidence="1">
    <location>
        <begin position="70"/>
        <end position="99"/>
    </location>
</feature>